<dbReference type="Pfam" id="PF00933">
    <property type="entry name" value="Glyco_hydro_3"/>
    <property type="match status" value="1"/>
</dbReference>
<keyword evidence="9" id="KW-1185">Reference proteome</keyword>
<comment type="similarity">
    <text evidence="2">Belongs to the glycosyl hydrolase 3 family.</text>
</comment>
<dbReference type="RefSeq" id="WP_386728569.1">
    <property type="nucleotide sequence ID" value="NZ_JBHSTP010000001.1"/>
</dbReference>
<keyword evidence="5" id="KW-0326">Glycosidase</keyword>
<comment type="caution">
    <text evidence="8">The sequence shown here is derived from an EMBL/GenBank/DDBJ whole genome shotgun (WGS) entry which is preliminary data.</text>
</comment>
<organism evidence="8 9">
    <name type="scientific">Luethyella okanaganae</name>
    <dbReference type="NCBI Taxonomy" id="69372"/>
    <lineage>
        <taxon>Bacteria</taxon>
        <taxon>Bacillati</taxon>
        <taxon>Actinomycetota</taxon>
        <taxon>Actinomycetes</taxon>
        <taxon>Micrococcales</taxon>
        <taxon>Microbacteriaceae</taxon>
        <taxon>Luethyella</taxon>
    </lineage>
</organism>
<keyword evidence="4 8" id="KW-0378">Hydrolase</keyword>
<evidence type="ECO:0000256" key="4">
    <source>
        <dbReference type="ARBA" id="ARBA00022801"/>
    </source>
</evidence>
<name>A0ABW1VC11_9MICO</name>
<dbReference type="GO" id="GO:0016787">
    <property type="term" value="F:hydrolase activity"/>
    <property type="evidence" value="ECO:0007669"/>
    <property type="project" value="UniProtKB-KW"/>
</dbReference>
<dbReference type="InterPro" id="IPR001764">
    <property type="entry name" value="Glyco_hydro_3_N"/>
</dbReference>
<evidence type="ECO:0000256" key="3">
    <source>
        <dbReference type="ARBA" id="ARBA00012663"/>
    </source>
</evidence>
<dbReference type="PANTHER" id="PTHR30480:SF13">
    <property type="entry name" value="BETA-HEXOSAMINIDASE"/>
    <property type="match status" value="1"/>
</dbReference>
<dbReference type="Proteomes" id="UP001596306">
    <property type="component" value="Unassembled WGS sequence"/>
</dbReference>
<dbReference type="PROSITE" id="PS51257">
    <property type="entry name" value="PROKAR_LIPOPROTEIN"/>
    <property type="match status" value="1"/>
</dbReference>
<dbReference type="EMBL" id="JBHSTP010000001">
    <property type="protein sequence ID" value="MFC6355566.1"/>
    <property type="molecule type" value="Genomic_DNA"/>
</dbReference>
<protein>
    <recommendedName>
        <fullName evidence="3">beta-N-acetylhexosaminidase</fullName>
        <ecNumber evidence="3">3.2.1.52</ecNumber>
    </recommendedName>
</protein>
<evidence type="ECO:0000259" key="7">
    <source>
        <dbReference type="Pfam" id="PF00933"/>
    </source>
</evidence>
<dbReference type="EC" id="3.2.1.52" evidence="3"/>
<comment type="catalytic activity">
    <reaction evidence="1">
        <text>Hydrolysis of terminal non-reducing N-acetyl-D-hexosamine residues in N-acetyl-beta-D-hexosaminides.</text>
        <dbReference type="EC" id="3.2.1.52"/>
    </reaction>
</comment>
<dbReference type="InterPro" id="IPR050226">
    <property type="entry name" value="NagZ_Beta-hexosaminidase"/>
</dbReference>
<dbReference type="Gene3D" id="3.20.20.300">
    <property type="entry name" value="Glycoside hydrolase, family 3, N-terminal domain"/>
    <property type="match status" value="1"/>
</dbReference>
<reference evidence="9" key="1">
    <citation type="journal article" date="2019" name="Int. J. Syst. Evol. Microbiol.">
        <title>The Global Catalogue of Microorganisms (GCM) 10K type strain sequencing project: providing services to taxonomists for standard genome sequencing and annotation.</title>
        <authorList>
            <consortium name="The Broad Institute Genomics Platform"/>
            <consortium name="The Broad Institute Genome Sequencing Center for Infectious Disease"/>
            <person name="Wu L."/>
            <person name="Ma J."/>
        </authorList>
    </citation>
    <scope>NUCLEOTIDE SEQUENCE [LARGE SCALE GENOMIC DNA]</scope>
    <source>
        <strain evidence="9">CCUG 43304</strain>
    </source>
</reference>
<gene>
    <name evidence="8" type="ORF">ACFQB0_05535</name>
</gene>
<dbReference type="InterPro" id="IPR017853">
    <property type="entry name" value="GH"/>
</dbReference>
<dbReference type="PANTHER" id="PTHR30480">
    <property type="entry name" value="BETA-HEXOSAMINIDASE-RELATED"/>
    <property type="match status" value="1"/>
</dbReference>
<evidence type="ECO:0000313" key="8">
    <source>
        <dbReference type="EMBL" id="MFC6355566.1"/>
    </source>
</evidence>
<evidence type="ECO:0000256" key="2">
    <source>
        <dbReference type="ARBA" id="ARBA00005336"/>
    </source>
</evidence>
<dbReference type="SUPFAM" id="SSF51445">
    <property type="entry name" value="(Trans)glycosidases"/>
    <property type="match status" value="1"/>
</dbReference>
<sequence length="403" mass="41619">MSRRPVRVIVGTAIALLAAIGGTAACAAPSSPRLLENATPVAIVDSGETKQQRIQTPSDDAVAERLRTMSLEQKIASLLVLHTPGTDGAAQRAFIDAYGLGGVILMGDNIPGTVAELAAMTSQLVSDPAFPPLIGIDQEGGEVTRVEDRAPGADVLKNEPVRATRDAFTTRSFLLSRAGVNLNFGIVADVTNDPSSFIYDRALGTDASAAAERVAAAVSAEGTRVLSTLKHFPGHGAATGDSHVGVPTSDIGLEQWRAEVAPPFQAGIDAGAEFVMFGHLSYSAIDPAPASISSRWHAILRDELGFDGISVTDDMLMLQNSGDPAYSNPSENAVAALAAGNDALLFVLPQDPSTVGVDVGGMIADIAAAVRAGRISEQGIDGSARAMLALRHLGAVDRGISEP</sequence>
<evidence type="ECO:0000256" key="5">
    <source>
        <dbReference type="ARBA" id="ARBA00023295"/>
    </source>
</evidence>
<evidence type="ECO:0000256" key="6">
    <source>
        <dbReference type="SAM" id="SignalP"/>
    </source>
</evidence>
<feature type="domain" description="Glycoside hydrolase family 3 N-terminal" evidence="7">
    <location>
        <begin position="71"/>
        <end position="388"/>
    </location>
</feature>
<evidence type="ECO:0000256" key="1">
    <source>
        <dbReference type="ARBA" id="ARBA00001231"/>
    </source>
</evidence>
<accession>A0ABW1VC11</accession>
<dbReference type="InterPro" id="IPR036962">
    <property type="entry name" value="Glyco_hydro_3_N_sf"/>
</dbReference>
<evidence type="ECO:0000313" key="9">
    <source>
        <dbReference type="Proteomes" id="UP001596306"/>
    </source>
</evidence>
<proteinExistence type="inferred from homology"/>
<feature type="signal peptide" evidence="6">
    <location>
        <begin position="1"/>
        <end position="27"/>
    </location>
</feature>
<keyword evidence="6" id="KW-0732">Signal</keyword>
<feature type="chain" id="PRO_5046911403" description="beta-N-acetylhexosaminidase" evidence="6">
    <location>
        <begin position="28"/>
        <end position="403"/>
    </location>
</feature>